<feature type="region of interest" description="Disordered" evidence="1">
    <location>
        <begin position="33"/>
        <end position="55"/>
    </location>
</feature>
<accession>I3Y5M9</accession>
<name>I3Y5M9_THIV6</name>
<dbReference type="Proteomes" id="UP000006062">
    <property type="component" value="Chromosome"/>
</dbReference>
<dbReference type="KEGG" id="tvi:Thivi_0227"/>
<feature type="transmembrane region" description="Helical" evidence="2">
    <location>
        <begin position="6"/>
        <end position="23"/>
    </location>
</feature>
<keyword evidence="2" id="KW-0812">Transmembrane</keyword>
<evidence type="ECO:0000313" key="4">
    <source>
        <dbReference type="Proteomes" id="UP000006062"/>
    </source>
</evidence>
<keyword evidence="2" id="KW-1133">Transmembrane helix</keyword>
<dbReference type="HOGENOM" id="CLU_3031039_0_0_6"/>
<organism evidence="3 4">
    <name type="scientific">Thiocystis violascens (strain ATCC 17096 / DSM 198 / 6111)</name>
    <name type="common">Chromatium violascens</name>
    <dbReference type="NCBI Taxonomy" id="765911"/>
    <lineage>
        <taxon>Bacteria</taxon>
        <taxon>Pseudomonadati</taxon>
        <taxon>Pseudomonadota</taxon>
        <taxon>Gammaproteobacteria</taxon>
        <taxon>Chromatiales</taxon>
        <taxon>Chromatiaceae</taxon>
        <taxon>Thiocystis</taxon>
    </lineage>
</organism>
<dbReference type="AlphaFoldDB" id="I3Y5M9"/>
<protein>
    <submittedName>
        <fullName evidence="3">Uncharacterized protein</fullName>
    </submittedName>
</protein>
<dbReference type="STRING" id="765911.Thivi_0227"/>
<dbReference type="RefSeq" id="WP_014776805.1">
    <property type="nucleotide sequence ID" value="NC_018012.1"/>
</dbReference>
<keyword evidence="4" id="KW-1185">Reference proteome</keyword>
<gene>
    <name evidence="3" type="ordered locus">Thivi_0227</name>
</gene>
<keyword evidence="2" id="KW-0472">Membrane</keyword>
<proteinExistence type="predicted"/>
<dbReference type="EMBL" id="CP003154">
    <property type="protein sequence ID" value="AFL72297.1"/>
    <property type="molecule type" value="Genomic_DNA"/>
</dbReference>
<evidence type="ECO:0000313" key="3">
    <source>
        <dbReference type="EMBL" id="AFL72297.1"/>
    </source>
</evidence>
<evidence type="ECO:0000256" key="2">
    <source>
        <dbReference type="SAM" id="Phobius"/>
    </source>
</evidence>
<evidence type="ECO:0000256" key="1">
    <source>
        <dbReference type="SAM" id="MobiDB-lite"/>
    </source>
</evidence>
<sequence>MDAGSGKAIELIVIVAIILGFYVQQRAALDRLKQAREERQPADRETSASDDAKPS</sequence>
<reference evidence="3 4" key="1">
    <citation type="submission" date="2012-06" db="EMBL/GenBank/DDBJ databases">
        <title>Complete sequence of Thiocystis violascens DSM 198.</title>
        <authorList>
            <consortium name="US DOE Joint Genome Institute"/>
            <person name="Lucas S."/>
            <person name="Han J."/>
            <person name="Lapidus A."/>
            <person name="Cheng J.-F."/>
            <person name="Goodwin L."/>
            <person name="Pitluck S."/>
            <person name="Peters L."/>
            <person name="Ovchinnikova G."/>
            <person name="Teshima H."/>
            <person name="Detter J.C."/>
            <person name="Han C."/>
            <person name="Tapia R."/>
            <person name="Land M."/>
            <person name="Hauser L."/>
            <person name="Kyrpides N."/>
            <person name="Ivanova N."/>
            <person name="Pagani I."/>
            <person name="Vogl K."/>
            <person name="Liu Z."/>
            <person name="Frigaard N.-U."/>
            <person name="Bryant D."/>
            <person name="Woyke T."/>
        </authorList>
    </citation>
    <scope>NUCLEOTIDE SEQUENCE [LARGE SCALE GENOMIC DNA]</scope>
    <source>
        <strain evidence="4">ATCC 17096 / DSM 198 / 6111</strain>
    </source>
</reference>